<sequence length="99" mass="10875">MHVAAGNTCRPPPTHTHANHPPTHPPACLPDPPAGLQLKKTHWVLQQPALFSTPGTRRHLRANCAAAKPSTVGRRRQMWSDSRLLSADVCRAYGEMNKV</sequence>
<evidence type="ECO:0000313" key="3">
    <source>
        <dbReference type="Proteomes" id="UP001153269"/>
    </source>
</evidence>
<protein>
    <submittedName>
        <fullName evidence="2">Uncharacterized protein</fullName>
    </submittedName>
</protein>
<reference evidence="2" key="1">
    <citation type="submission" date="2020-03" db="EMBL/GenBank/DDBJ databases">
        <authorList>
            <person name="Weist P."/>
        </authorList>
    </citation>
    <scope>NUCLEOTIDE SEQUENCE</scope>
</reference>
<dbReference type="AlphaFoldDB" id="A0A9N7V4K5"/>
<proteinExistence type="predicted"/>
<dbReference type="Proteomes" id="UP001153269">
    <property type="component" value="Unassembled WGS sequence"/>
</dbReference>
<gene>
    <name evidence="2" type="ORF">PLEPLA_LOCUS33205</name>
</gene>
<keyword evidence="3" id="KW-1185">Reference proteome</keyword>
<accession>A0A9N7V4K5</accession>
<comment type="caution">
    <text evidence="2">The sequence shown here is derived from an EMBL/GenBank/DDBJ whole genome shotgun (WGS) entry which is preliminary data.</text>
</comment>
<dbReference type="EMBL" id="CADEAL010003668">
    <property type="protein sequence ID" value="CAB1445474.1"/>
    <property type="molecule type" value="Genomic_DNA"/>
</dbReference>
<feature type="compositionally biased region" description="Pro residues" evidence="1">
    <location>
        <begin position="22"/>
        <end position="33"/>
    </location>
</feature>
<organism evidence="2 3">
    <name type="scientific">Pleuronectes platessa</name>
    <name type="common">European plaice</name>
    <dbReference type="NCBI Taxonomy" id="8262"/>
    <lineage>
        <taxon>Eukaryota</taxon>
        <taxon>Metazoa</taxon>
        <taxon>Chordata</taxon>
        <taxon>Craniata</taxon>
        <taxon>Vertebrata</taxon>
        <taxon>Euteleostomi</taxon>
        <taxon>Actinopterygii</taxon>
        <taxon>Neopterygii</taxon>
        <taxon>Teleostei</taxon>
        <taxon>Neoteleostei</taxon>
        <taxon>Acanthomorphata</taxon>
        <taxon>Carangaria</taxon>
        <taxon>Pleuronectiformes</taxon>
        <taxon>Pleuronectoidei</taxon>
        <taxon>Pleuronectidae</taxon>
        <taxon>Pleuronectes</taxon>
    </lineage>
</organism>
<evidence type="ECO:0000313" key="2">
    <source>
        <dbReference type="EMBL" id="CAB1445474.1"/>
    </source>
</evidence>
<name>A0A9N7V4K5_PLEPL</name>
<feature type="region of interest" description="Disordered" evidence="1">
    <location>
        <begin position="1"/>
        <end position="34"/>
    </location>
</feature>
<evidence type="ECO:0000256" key="1">
    <source>
        <dbReference type="SAM" id="MobiDB-lite"/>
    </source>
</evidence>